<sequence>MGPARMSSVLRCGPPFGSGELSSNFVGQALGAVEADGSLQYPVWRRIRSLWLWGHTHHHSPHVGIMVTYRPSAMLCTVVVVA</sequence>
<organism evidence="1 2">
    <name type="scientific">Psophocarpus tetragonolobus</name>
    <name type="common">Winged bean</name>
    <name type="synonym">Dolichos tetragonolobus</name>
    <dbReference type="NCBI Taxonomy" id="3891"/>
    <lineage>
        <taxon>Eukaryota</taxon>
        <taxon>Viridiplantae</taxon>
        <taxon>Streptophyta</taxon>
        <taxon>Embryophyta</taxon>
        <taxon>Tracheophyta</taxon>
        <taxon>Spermatophyta</taxon>
        <taxon>Magnoliopsida</taxon>
        <taxon>eudicotyledons</taxon>
        <taxon>Gunneridae</taxon>
        <taxon>Pentapetalae</taxon>
        <taxon>rosids</taxon>
        <taxon>fabids</taxon>
        <taxon>Fabales</taxon>
        <taxon>Fabaceae</taxon>
        <taxon>Papilionoideae</taxon>
        <taxon>50 kb inversion clade</taxon>
        <taxon>NPAAA clade</taxon>
        <taxon>indigoferoid/millettioid clade</taxon>
        <taxon>Phaseoleae</taxon>
        <taxon>Psophocarpus</taxon>
    </lineage>
</organism>
<name>A0AAN9SPU4_PSOTE</name>
<proteinExistence type="predicted"/>
<dbReference type="AlphaFoldDB" id="A0AAN9SPU4"/>
<evidence type="ECO:0000313" key="1">
    <source>
        <dbReference type="EMBL" id="KAK7400635.1"/>
    </source>
</evidence>
<keyword evidence="2" id="KW-1185">Reference proteome</keyword>
<evidence type="ECO:0000313" key="2">
    <source>
        <dbReference type="Proteomes" id="UP001386955"/>
    </source>
</evidence>
<dbReference type="EMBL" id="JAYMYS010000003">
    <property type="protein sequence ID" value="KAK7400635.1"/>
    <property type="molecule type" value="Genomic_DNA"/>
</dbReference>
<reference evidence="1 2" key="1">
    <citation type="submission" date="2024-01" db="EMBL/GenBank/DDBJ databases">
        <title>The genomes of 5 underutilized Papilionoideae crops provide insights into root nodulation and disease resistanc.</title>
        <authorList>
            <person name="Jiang F."/>
        </authorList>
    </citation>
    <scope>NUCLEOTIDE SEQUENCE [LARGE SCALE GENOMIC DNA]</scope>
    <source>
        <strain evidence="1">DUOXIRENSHENG_FW03</strain>
        <tissue evidence="1">Leaves</tissue>
    </source>
</reference>
<accession>A0AAN9SPU4</accession>
<comment type="caution">
    <text evidence="1">The sequence shown here is derived from an EMBL/GenBank/DDBJ whole genome shotgun (WGS) entry which is preliminary data.</text>
</comment>
<protein>
    <submittedName>
        <fullName evidence="1">Uncharacterized protein</fullName>
    </submittedName>
</protein>
<gene>
    <name evidence="1" type="ORF">VNO78_11864</name>
</gene>
<dbReference type="Proteomes" id="UP001386955">
    <property type="component" value="Unassembled WGS sequence"/>
</dbReference>